<evidence type="ECO:0000256" key="1">
    <source>
        <dbReference type="ARBA" id="ARBA00022485"/>
    </source>
</evidence>
<dbReference type="Pfam" id="PF03460">
    <property type="entry name" value="NIR_SIR_ferr"/>
    <property type="match status" value="1"/>
</dbReference>
<dbReference type="InterPro" id="IPR005117">
    <property type="entry name" value="NiRdtase/SiRdtase_haem-b_fer"/>
</dbReference>
<evidence type="ECO:0000259" key="4">
    <source>
        <dbReference type="Pfam" id="PF03460"/>
    </source>
</evidence>
<comment type="caution">
    <text evidence="5">The sequence shown here is derived from an EMBL/GenBank/DDBJ whole genome shotgun (WGS) entry which is preliminary data.</text>
</comment>
<dbReference type="Proteomes" id="UP000319792">
    <property type="component" value="Unassembled WGS sequence"/>
</dbReference>
<evidence type="ECO:0000256" key="3">
    <source>
        <dbReference type="ARBA" id="ARBA00023002"/>
    </source>
</evidence>
<sequence length="356" mass="37050">MSLPKQPDACPGVLRPHAAADGALVRVRLPGGAVEPAQLELLADLADDAPLELTSRGNVQLRGVADLEAARGRLADAGLLPSATHERVRNIVASPRSAELRATAAELDRALVAHPGLAVLPGRFLFALDDGSRDVAALAADVEHRDGILHLDGWPTDLPGTVDVLLGAAQAFLDLRTDEWRLQDLADGAARVAAALGGALTGPRAVPEPPNPPPVGWFDRPDGSVTLGMGVPLGRLDNRTARFVAAVEHPVTVTPWRTLHLHGLEEGAAETVVRVLAPMGLIFDAGDPLLRVSACVGDRGCARAEGDSLTHAQDLAGSLGDDERVHVVACERGCGAPPGEHRRVVLPLSRPAGPAA</sequence>
<dbReference type="EMBL" id="VIGV01000002">
    <property type="protein sequence ID" value="TWS25408.1"/>
    <property type="molecule type" value="Genomic_DNA"/>
</dbReference>
<dbReference type="PANTHER" id="PTHR32439:SF9">
    <property type="entry name" value="BLR3264 PROTEIN"/>
    <property type="match status" value="1"/>
</dbReference>
<dbReference type="AlphaFoldDB" id="A0A5C5RS62"/>
<evidence type="ECO:0000313" key="6">
    <source>
        <dbReference type="Proteomes" id="UP000319792"/>
    </source>
</evidence>
<keyword evidence="2" id="KW-0479">Metal-binding</keyword>
<dbReference type="SUPFAM" id="SSF55124">
    <property type="entry name" value="Nitrite/Sulfite reductase N-terminal domain-like"/>
    <property type="match status" value="2"/>
</dbReference>
<feature type="domain" description="Nitrite/Sulfite reductase ferredoxin-like" evidence="4">
    <location>
        <begin position="21"/>
        <end position="70"/>
    </location>
</feature>
<accession>A0A5C5RS62</accession>
<dbReference type="Gene3D" id="3.90.480.20">
    <property type="match status" value="1"/>
</dbReference>
<gene>
    <name evidence="5" type="ORF">FK268_05550</name>
</gene>
<keyword evidence="1" id="KW-0004">4Fe-4S</keyword>
<dbReference type="PANTHER" id="PTHR32439">
    <property type="entry name" value="FERREDOXIN--NITRITE REDUCTASE, CHLOROPLASTIC"/>
    <property type="match status" value="1"/>
</dbReference>
<name>A0A5C5RS62_9ACTN</name>
<protein>
    <submittedName>
        <fullName evidence="5">Precorrin-3B synthase</fullName>
    </submittedName>
</protein>
<keyword evidence="3" id="KW-0560">Oxidoreductase</keyword>
<dbReference type="InterPro" id="IPR051329">
    <property type="entry name" value="NIR_SIR_4Fe-4S"/>
</dbReference>
<proteinExistence type="predicted"/>
<keyword evidence="2" id="KW-0349">Heme</keyword>
<dbReference type="InterPro" id="IPR036136">
    <property type="entry name" value="Nit/Sulf_reduc_fer-like_dom_sf"/>
</dbReference>
<dbReference type="OrthoDB" id="105450at2"/>
<dbReference type="GO" id="GO:0051539">
    <property type="term" value="F:4 iron, 4 sulfur cluster binding"/>
    <property type="evidence" value="ECO:0007669"/>
    <property type="project" value="UniProtKB-KW"/>
</dbReference>
<dbReference type="GO" id="GO:0016491">
    <property type="term" value="F:oxidoreductase activity"/>
    <property type="evidence" value="ECO:0007669"/>
    <property type="project" value="UniProtKB-KW"/>
</dbReference>
<keyword evidence="6" id="KW-1185">Reference proteome</keyword>
<keyword evidence="1" id="KW-0411">Iron-sulfur</keyword>
<organism evidence="5 6">
    <name type="scientific">Tsukamurella sputi</name>
    <dbReference type="NCBI Taxonomy" id="2591848"/>
    <lineage>
        <taxon>Bacteria</taxon>
        <taxon>Bacillati</taxon>
        <taxon>Actinomycetota</taxon>
        <taxon>Actinomycetes</taxon>
        <taxon>Mycobacteriales</taxon>
        <taxon>Tsukamurellaceae</taxon>
        <taxon>Tsukamurella</taxon>
    </lineage>
</organism>
<evidence type="ECO:0000256" key="2">
    <source>
        <dbReference type="ARBA" id="ARBA00022617"/>
    </source>
</evidence>
<reference evidence="5 6" key="1">
    <citation type="submission" date="2019-08" db="EMBL/GenBank/DDBJ databases">
        <title>Tsukamurella conjunctivitidis sp. nov., Tsukamurella assacharolytica sp. nov. and Tsukamurella sputae sp. nov. isolated from patients with conjunctivitis, bacteraemia (lymphoma) and respiratory infection (sputum) in Hong Kong.</title>
        <authorList>
            <person name="Fok K.M.N."/>
            <person name="Fong J.Y.H."/>
        </authorList>
    </citation>
    <scope>NUCLEOTIDE SEQUENCE [LARGE SCALE GENOMIC DNA]</scope>
    <source>
        <strain evidence="5 6">HKU70</strain>
    </source>
</reference>
<evidence type="ECO:0000313" key="5">
    <source>
        <dbReference type="EMBL" id="TWS25408.1"/>
    </source>
</evidence>
<keyword evidence="2" id="KW-0408">Iron</keyword>